<proteinExistence type="predicted"/>
<dbReference type="EMBL" id="JAUJFL010000008">
    <property type="protein sequence ID" value="KAK2598482.1"/>
    <property type="molecule type" value="Genomic_DNA"/>
</dbReference>
<evidence type="ECO:0000313" key="4">
    <source>
        <dbReference type="Proteomes" id="UP001265746"/>
    </source>
</evidence>
<evidence type="ECO:0000259" key="2">
    <source>
        <dbReference type="Pfam" id="PF20237"/>
    </source>
</evidence>
<dbReference type="AlphaFoldDB" id="A0AAD9VXN2"/>
<name>A0AAD9VXN2_PHOAM</name>
<feature type="domain" description="DUF6594" evidence="2">
    <location>
        <begin position="46"/>
        <end position="266"/>
    </location>
</feature>
<keyword evidence="1" id="KW-1133">Transmembrane helix</keyword>
<organism evidence="3 4">
    <name type="scientific">Phomopsis amygdali</name>
    <name type="common">Fusicoccum amygdali</name>
    <dbReference type="NCBI Taxonomy" id="1214568"/>
    <lineage>
        <taxon>Eukaryota</taxon>
        <taxon>Fungi</taxon>
        <taxon>Dikarya</taxon>
        <taxon>Ascomycota</taxon>
        <taxon>Pezizomycotina</taxon>
        <taxon>Sordariomycetes</taxon>
        <taxon>Sordariomycetidae</taxon>
        <taxon>Diaporthales</taxon>
        <taxon>Diaporthaceae</taxon>
        <taxon>Diaporthe</taxon>
    </lineage>
</organism>
<protein>
    <recommendedName>
        <fullName evidence="2">DUF6594 domain-containing protein</fullName>
    </recommendedName>
</protein>
<keyword evidence="4" id="KW-1185">Reference proteome</keyword>
<feature type="transmembrane region" description="Helical" evidence="1">
    <location>
        <begin position="199"/>
        <end position="222"/>
    </location>
</feature>
<dbReference type="InterPro" id="IPR046529">
    <property type="entry name" value="DUF6594"/>
</dbReference>
<keyword evidence="1" id="KW-0472">Membrane</keyword>
<reference evidence="3" key="1">
    <citation type="submission" date="2023-06" db="EMBL/GenBank/DDBJ databases">
        <authorList>
            <person name="Noh H."/>
        </authorList>
    </citation>
    <scope>NUCLEOTIDE SEQUENCE</scope>
    <source>
        <strain evidence="3">DUCC20226</strain>
    </source>
</reference>
<dbReference type="Proteomes" id="UP001265746">
    <property type="component" value="Unassembled WGS sequence"/>
</dbReference>
<sequence>MSQQEQATTLKTMSNGQGGEKLWTLGFARKLVDYTFESVDIEEDFHFLRFEFLQRLNIVKLENELTQIKSRLYQPNYITTAKELDDLRTRLHEYTAAIRDYQYLQDKKPLSRIEAQNRKFRLHRYFYSAAEIDIDPWESHYSYFQDEHTRSVTVDPLRRRLIEYLPVRFTFSRQEREKRLREYEQGELPREVSGFVDTLARFIIAIAGGACLIVPMVIMTLSPSEVKSLVTVSVAMIMFSLILSFGIRVSNIETLVSTATYAAVLVVFVGTNSSGDGGSL</sequence>
<comment type="caution">
    <text evidence="3">The sequence shown here is derived from an EMBL/GenBank/DDBJ whole genome shotgun (WGS) entry which is preliminary data.</text>
</comment>
<evidence type="ECO:0000313" key="3">
    <source>
        <dbReference type="EMBL" id="KAK2598482.1"/>
    </source>
</evidence>
<evidence type="ECO:0000256" key="1">
    <source>
        <dbReference type="SAM" id="Phobius"/>
    </source>
</evidence>
<accession>A0AAD9VXN2</accession>
<dbReference type="Pfam" id="PF20237">
    <property type="entry name" value="DUF6594"/>
    <property type="match status" value="1"/>
</dbReference>
<feature type="transmembrane region" description="Helical" evidence="1">
    <location>
        <begin position="254"/>
        <end position="271"/>
    </location>
</feature>
<keyword evidence="1" id="KW-0812">Transmembrane</keyword>
<gene>
    <name evidence="3" type="ORF">N8I77_011895</name>
</gene>
<feature type="transmembrane region" description="Helical" evidence="1">
    <location>
        <begin position="228"/>
        <end position="247"/>
    </location>
</feature>